<dbReference type="EMBL" id="BK015408">
    <property type="protein sequence ID" value="DAE05350.1"/>
    <property type="molecule type" value="Genomic_DNA"/>
</dbReference>
<reference evidence="1" key="1">
    <citation type="journal article" date="2021" name="Proc. Natl. Acad. Sci. U.S.A.">
        <title>A Catalog of Tens of Thousands of Viruses from Human Metagenomes Reveals Hidden Associations with Chronic Diseases.</title>
        <authorList>
            <person name="Tisza M.J."/>
            <person name="Buck C.B."/>
        </authorList>
    </citation>
    <scope>NUCLEOTIDE SEQUENCE</scope>
    <source>
        <strain evidence="1">CtnOB2</strain>
    </source>
</reference>
<sequence>MTSDLRYGVDFMCFPLNCIIQSQPYNTIRTTLYVSPRLF</sequence>
<organism evidence="1">
    <name type="scientific">Siphoviridae sp. ctnOB2</name>
    <dbReference type="NCBI Taxonomy" id="2825661"/>
    <lineage>
        <taxon>Viruses</taxon>
        <taxon>Duplodnaviria</taxon>
        <taxon>Heunggongvirae</taxon>
        <taxon>Uroviricota</taxon>
        <taxon>Caudoviricetes</taxon>
    </lineage>
</organism>
<evidence type="ECO:0000313" key="1">
    <source>
        <dbReference type="EMBL" id="DAE05350.1"/>
    </source>
</evidence>
<protein>
    <submittedName>
        <fullName evidence="1">Uncharacterized protein</fullName>
    </submittedName>
</protein>
<accession>A0A8S5PE50</accession>
<proteinExistence type="predicted"/>
<name>A0A8S5PE50_9CAUD</name>